<feature type="region of interest" description="Disordered" evidence="1">
    <location>
        <begin position="109"/>
        <end position="147"/>
    </location>
</feature>
<dbReference type="Gene3D" id="6.10.140.2040">
    <property type="match status" value="1"/>
</dbReference>
<dbReference type="InterPro" id="IPR001810">
    <property type="entry name" value="F-box_dom"/>
</dbReference>
<dbReference type="PROSITE" id="PS50181">
    <property type="entry name" value="FBOX"/>
    <property type="match status" value="1"/>
</dbReference>
<dbReference type="Gene3D" id="1.20.1280.50">
    <property type="match status" value="1"/>
</dbReference>
<keyword evidence="4" id="KW-1185">Reference proteome</keyword>
<organism evidence="3 4">
    <name type="scientific">Coniochaeta hoffmannii</name>
    <dbReference type="NCBI Taxonomy" id="91930"/>
    <lineage>
        <taxon>Eukaryota</taxon>
        <taxon>Fungi</taxon>
        <taxon>Dikarya</taxon>
        <taxon>Ascomycota</taxon>
        <taxon>Pezizomycotina</taxon>
        <taxon>Sordariomycetes</taxon>
        <taxon>Sordariomycetidae</taxon>
        <taxon>Coniochaetales</taxon>
        <taxon>Coniochaetaceae</taxon>
        <taxon>Coniochaeta</taxon>
    </lineage>
</organism>
<evidence type="ECO:0000313" key="3">
    <source>
        <dbReference type="EMBL" id="KAJ9152216.1"/>
    </source>
</evidence>
<reference evidence="3" key="1">
    <citation type="submission" date="2022-07" db="EMBL/GenBank/DDBJ databases">
        <title>Fungi with potential for degradation of polypropylene.</title>
        <authorList>
            <person name="Gostincar C."/>
        </authorList>
    </citation>
    <scope>NUCLEOTIDE SEQUENCE</scope>
    <source>
        <strain evidence="3">EXF-13287</strain>
    </source>
</reference>
<accession>A0AA38RM20</accession>
<feature type="compositionally biased region" description="Low complexity" evidence="1">
    <location>
        <begin position="35"/>
        <end position="47"/>
    </location>
</feature>
<feature type="compositionally biased region" description="Low complexity" evidence="1">
    <location>
        <begin position="133"/>
        <end position="143"/>
    </location>
</feature>
<dbReference type="EMBL" id="JANBVN010000058">
    <property type="protein sequence ID" value="KAJ9152216.1"/>
    <property type="molecule type" value="Genomic_DNA"/>
</dbReference>
<dbReference type="AlphaFoldDB" id="A0AA38RM20"/>
<dbReference type="SMART" id="SM00256">
    <property type="entry name" value="FBOX"/>
    <property type="match status" value="1"/>
</dbReference>
<dbReference type="SUPFAM" id="SSF81383">
    <property type="entry name" value="F-box domain"/>
    <property type="match status" value="1"/>
</dbReference>
<gene>
    <name evidence="3" type="ORF">NKR19_g4575</name>
</gene>
<evidence type="ECO:0000313" key="4">
    <source>
        <dbReference type="Proteomes" id="UP001174691"/>
    </source>
</evidence>
<comment type="caution">
    <text evidence="3">The sequence shown here is derived from an EMBL/GenBank/DDBJ whole genome shotgun (WGS) entry which is preliminary data.</text>
</comment>
<feature type="domain" description="F-box" evidence="2">
    <location>
        <begin position="170"/>
        <end position="206"/>
    </location>
</feature>
<feature type="compositionally biased region" description="Polar residues" evidence="1">
    <location>
        <begin position="48"/>
        <end position="79"/>
    </location>
</feature>
<protein>
    <recommendedName>
        <fullName evidence="2">F-box domain-containing protein</fullName>
    </recommendedName>
</protein>
<dbReference type="InterPro" id="IPR036047">
    <property type="entry name" value="F-box-like_dom_sf"/>
</dbReference>
<proteinExistence type="predicted"/>
<feature type="compositionally biased region" description="Pro residues" evidence="1">
    <location>
        <begin position="1"/>
        <end position="21"/>
    </location>
</feature>
<evidence type="ECO:0000256" key="1">
    <source>
        <dbReference type="SAM" id="MobiDB-lite"/>
    </source>
</evidence>
<feature type="region of interest" description="Disordered" evidence="1">
    <location>
        <begin position="1"/>
        <end position="79"/>
    </location>
</feature>
<name>A0AA38RM20_9PEZI</name>
<feature type="non-terminal residue" evidence="3">
    <location>
        <position position="1"/>
    </location>
</feature>
<evidence type="ECO:0000259" key="2">
    <source>
        <dbReference type="PROSITE" id="PS50181"/>
    </source>
</evidence>
<dbReference type="Proteomes" id="UP001174691">
    <property type="component" value="Unassembled WGS sequence"/>
</dbReference>
<sequence length="323" mass="35022">MEPSTMAPPLPERLSRQPPPCNDENIGAADVNATPSFASASGPAAGSQDKQTPHITLRSPQSSTDVLSSPPSTGLTSQHLLPEVISSADPSSGARPSMQIAVREANLDETTHSSHRRHLGEASEPPPEPMSWRPASPRVAAASRGGGTEAAIIEADNSWPLRPASDVSAVTGLCDLPNEVLLQILRYLDVCDLLCTSRTSHRLRSLSLAPILHAHRLRRARALLPPLLWSPFRPSLADLARRRIFQTRTTVVSRQLARSLVSIRLSRRLAARPPIESLVERAVLPPECLPPSTTTRRKASLAPALVAKKRAVERERVKDGLRR</sequence>
<dbReference type="Pfam" id="PF12937">
    <property type="entry name" value="F-box-like"/>
    <property type="match status" value="1"/>
</dbReference>